<evidence type="ECO:0000313" key="9">
    <source>
        <dbReference type="EMBL" id="URE13490.1"/>
    </source>
</evidence>
<keyword evidence="3 6" id="KW-0812">Transmembrane</keyword>
<keyword evidence="2" id="KW-0813">Transport</keyword>
<evidence type="ECO:0000256" key="6">
    <source>
        <dbReference type="PROSITE-ProRule" id="PRU00282"/>
    </source>
</evidence>
<dbReference type="GO" id="GO:0015711">
    <property type="term" value="P:organic anion transport"/>
    <property type="evidence" value="ECO:0007669"/>
    <property type="project" value="UniProtKB-ARBA"/>
</dbReference>
<dbReference type="InterPro" id="IPR041698">
    <property type="entry name" value="Methyltransf_25"/>
</dbReference>
<comment type="subcellular location">
    <subcellularLocation>
        <location evidence="1">Membrane</location>
        <topology evidence="1">Multi-pass membrane protein</topology>
    </subcellularLocation>
</comment>
<evidence type="ECO:0000259" key="8">
    <source>
        <dbReference type="Pfam" id="PF13649"/>
    </source>
</evidence>
<protein>
    <submittedName>
        <fullName evidence="9">Protein brittle-1, chloroplastic</fullName>
    </submittedName>
</protein>
<dbReference type="Proteomes" id="UP001055439">
    <property type="component" value="Chromosome 6"/>
</dbReference>
<dbReference type="OrthoDB" id="270584at2759"/>
<dbReference type="InterPro" id="IPR018108">
    <property type="entry name" value="MCP_transmembrane"/>
</dbReference>
<dbReference type="InterPro" id="IPR002067">
    <property type="entry name" value="MCP"/>
</dbReference>
<evidence type="ECO:0000256" key="4">
    <source>
        <dbReference type="ARBA" id="ARBA00022737"/>
    </source>
</evidence>
<dbReference type="EMBL" id="CP097508">
    <property type="protein sequence ID" value="URE13490.1"/>
    <property type="molecule type" value="Genomic_DNA"/>
</dbReference>
<dbReference type="Pfam" id="PF13649">
    <property type="entry name" value="Methyltransf_25"/>
    <property type="match status" value="1"/>
</dbReference>
<dbReference type="InterPro" id="IPR023395">
    <property type="entry name" value="MCP_dom_sf"/>
</dbReference>
<evidence type="ECO:0000256" key="5">
    <source>
        <dbReference type="ARBA" id="ARBA00023136"/>
    </source>
</evidence>
<dbReference type="Gene3D" id="3.40.50.150">
    <property type="entry name" value="Vaccinia Virus protein VP39"/>
    <property type="match status" value="1"/>
</dbReference>
<reference evidence="9" key="1">
    <citation type="submission" date="2022-05" db="EMBL/GenBank/DDBJ databases">
        <title>The Musa troglodytarum L. genome provides insights into the mechanism of non-climacteric behaviour and enrichment of carotenoids.</title>
        <authorList>
            <person name="Wang J."/>
        </authorList>
    </citation>
    <scope>NUCLEOTIDE SEQUENCE</scope>
    <source>
        <tissue evidence="9">Leaf</tissue>
    </source>
</reference>
<dbReference type="Gene3D" id="1.50.40.10">
    <property type="entry name" value="Mitochondrial carrier domain"/>
    <property type="match status" value="1"/>
</dbReference>
<dbReference type="GO" id="GO:0016020">
    <property type="term" value="C:membrane"/>
    <property type="evidence" value="ECO:0007669"/>
    <property type="project" value="UniProtKB-SubCell"/>
</dbReference>
<evidence type="ECO:0000256" key="7">
    <source>
        <dbReference type="SAM" id="Phobius"/>
    </source>
</evidence>
<feature type="transmembrane region" description="Helical" evidence="7">
    <location>
        <begin position="329"/>
        <end position="347"/>
    </location>
</feature>
<dbReference type="CDD" id="cd02440">
    <property type="entry name" value="AdoMet_MTases"/>
    <property type="match status" value="1"/>
</dbReference>
<dbReference type="GO" id="GO:0015748">
    <property type="term" value="P:organophosphate ester transport"/>
    <property type="evidence" value="ECO:0007669"/>
    <property type="project" value="UniProtKB-ARBA"/>
</dbReference>
<dbReference type="Pfam" id="PF00153">
    <property type="entry name" value="Mito_carr"/>
    <property type="match status" value="3"/>
</dbReference>
<keyword evidence="7" id="KW-1133">Transmembrane helix</keyword>
<feature type="transmembrane region" description="Helical" evidence="7">
    <location>
        <begin position="227"/>
        <end position="249"/>
    </location>
</feature>
<dbReference type="SUPFAM" id="SSF103506">
    <property type="entry name" value="Mitochondrial carrier"/>
    <property type="match status" value="1"/>
</dbReference>
<evidence type="ECO:0000256" key="2">
    <source>
        <dbReference type="ARBA" id="ARBA00022448"/>
    </source>
</evidence>
<feature type="repeat" description="Solcar" evidence="6">
    <location>
        <begin position="230"/>
        <end position="314"/>
    </location>
</feature>
<dbReference type="AlphaFoldDB" id="A0A9E7KF55"/>
<dbReference type="GO" id="GO:0055085">
    <property type="term" value="P:transmembrane transport"/>
    <property type="evidence" value="ECO:0007669"/>
    <property type="project" value="InterPro"/>
</dbReference>
<keyword evidence="10" id="KW-1185">Reference proteome</keyword>
<dbReference type="PROSITE" id="PS50920">
    <property type="entry name" value="SOLCAR"/>
    <property type="match status" value="3"/>
</dbReference>
<feature type="domain" description="Methyltransferase" evidence="8">
    <location>
        <begin position="552"/>
        <end position="603"/>
    </location>
</feature>
<keyword evidence="4" id="KW-0677">Repeat</keyword>
<feature type="repeat" description="Solcar" evidence="6">
    <location>
        <begin position="324"/>
        <end position="411"/>
    </location>
</feature>
<dbReference type="PANTHER" id="PTHR24089">
    <property type="entry name" value="SOLUTE CARRIER FAMILY 25"/>
    <property type="match status" value="1"/>
</dbReference>
<gene>
    <name evidence="9" type="ORF">MUK42_22219</name>
</gene>
<accession>A0A9E7KF55</accession>
<evidence type="ECO:0000313" key="10">
    <source>
        <dbReference type="Proteomes" id="UP001055439"/>
    </source>
</evidence>
<dbReference type="InterPro" id="IPR029063">
    <property type="entry name" value="SAM-dependent_MTases_sf"/>
</dbReference>
<proteinExistence type="predicted"/>
<organism evidence="9 10">
    <name type="scientific">Musa troglodytarum</name>
    <name type="common">fe'i banana</name>
    <dbReference type="NCBI Taxonomy" id="320322"/>
    <lineage>
        <taxon>Eukaryota</taxon>
        <taxon>Viridiplantae</taxon>
        <taxon>Streptophyta</taxon>
        <taxon>Embryophyta</taxon>
        <taxon>Tracheophyta</taxon>
        <taxon>Spermatophyta</taxon>
        <taxon>Magnoliopsida</taxon>
        <taxon>Liliopsida</taxon>
        <taxon>Zingiberales</taxon>
        <taxon>Musaceae</taxon>
        <taxon>Musa</taxon>
    </lineage>
</organism>
<feature type="transmembrane region" description="Helical" evidence="7">
    <location>
        <begin position="286"/>
        <end position="308"/>
    </location>
</feature>
<feature type="repeat" description="Solcar" evidence="6">
    <location>
        <begin position="119"/>
        <end position="202"/>
    </location>
</feature>
<keyword evidence="5 6" id="KW-0472">Membrane</keyword>
<sequence>MDLEAEAHKKKRELLVLGLVDAYGDEMAVPKELEVDKDAPAAVALRFRVPIKVGAFFFPVGFDGSAPLLVCRFRSSRLFIFEARSLIPSRQASFHLLRSAEVPVAFAPLVVIWLNFFRSREVGEFVSGALAGAMTKAVLAPLETIRTRMVVGVGSKHIAGSFLQIIEENGWQGLWAGNTVNMLRIIPTQAIELGTFECVKRTMTSVQENWKENGSPKIQIGHINLDLSFLCISPVAVGGAAAGIMSTLICHPLEVLKDRLTVNRETYPSITLALSKIYKNDGIGGLYAGLSPTLIGMLPYSTCYYFMYDTMKKSYCQTKQKKSLNRAEMLIIGALAGLTASTISFPLEVARKRLMVGSLRGKCPPHMAAALSEVVREEGLMGLYRDNSSFVANKHKRSENKDKADKFGHQLDGYLSNSILFSLPPEFCVESFPYNSHFHTILHLLGFCASKQGMNSNLSNFRIIECSSCFALLLKLHLVEYHNNLGWTITGRAMRLQAAALNRSIRLYSITGGEGGREVRRCRDRRCRQAKISERAVELLALPNDGVPRLLLDIGCGSGLSGETLSENGHHWIGYDISESMLDVAVEREVDGDLLLADMGQLEIKLYLASSYDFGSTGFHSAVL</sequence>
<evidence type="ECO:0000256" key="3">
    <source>
        <dbReference type="ARBA" id="ARBA00022692"/>
    </source>
</evidence>
<dbReference type="SUPFAM" id="SSF53335">
    <property type="entry name" value="S-adenosyl-L-methionine-dependent methyltransferases"/>
    <property type="match status" value="1"/>
</dbReference>
<name>A0A9E7KF55_9LILI</name>
<dbReference type="PRINTS" id="PR00926">
    <property type="entry name" value="MITOCARRIER"/>
</dbReference>
<evidence type="ECO:0000256" key="1">
    <source>
        <dbReference type="ARBA" id="ARBA00004141"/>
    </source>
</evidence>